<dbReference type="AlphaFoldDB" id="A0A0K2SXX2"/>
<proteinExistence type="predicted"/>
<sequence length="67" mass="7777">TIPLGFLKPSLSILFEKTSSVYRRPCILPQRSYFQKYFCHFSGLECSWSCLIISLCGCYSRSFLLIQ</sequence>
<name>A0A0K2SXX2_LEPSM</name>
<dbReference type="EMBL" id="HACA01001248">
    <property type="protein sequence ID" value="CDW18609.1"/>
    <property type="molecule type" value="Transcribed_RNA"/>
</dbReference>
<reference evidence="1" key="1">
    <citation type="submission" date="2014-05" db="EMBL/GenBank/DDBJ databases">
        <authorList>
            <person name="Chronopoulou M."/>
        </authorList>
    </citation>
    <scope>NUCLEOTIDE SEQUENCE</scope>
    <source>
        <tissue evidence="1">Whole organism</tissue>
    </source>
</reference>
<accession>A0A0K2SXX2</accession>
<protein>
    <submittedName>
        <fullName evidence="1">Uncharacterized protein</fullName>
    </submittedName>
</protein>
<feature type="non-terminal residue" evidence="1">
    <location>
        <position position="1"/>
    </location>
</feature>
<evidence type="ECO:0000313" key="1">
    <source>
        <dbReference type="EMBL" id="CDW18609.1"/>
    </source>
</evidence>
<organism evidence="1">
    <name type="scientific">Lepeophtheirus salmonis</name>
    <name type="common">Salmon louse</name>
    <name type="synonym">Caligus salmonis</name>
    <dbReference type="NCBI Taxonomy" id="72036"/>
    <lineage>
        <taxon>Eukaryota</taxon>
        <taxon>Metazoa</taxon>
        <taxon>Ecdysozoa</taxon>
        <taxon>Arthropoda</taxon>
        <taxon>Crustacea</taxon>
        <taxon>Multicrustacea</taxon>
        <taxon>Hexanauplia</taxon>
        <taxon>Copepoda</taxon>
        <taxon>Siphonostomatoida</taxon>
        <taxon>Caligidae</taxon>
        <taxon>Lepeophtheirus</taxon>
    </lineage>
</organism>